<accession>A0A3E2H912</accession>
<evidence type="ECO:0000256" key="2">
    <source>
        <dbReference type="ARBA" id="ARBA00022723"/>
    </source>
</evidence>
<feature type="non-terminal residue" evidence="6">
    <location>
        <position position="706"/>
    </location>
</feature>
<feature type="non-terminal residue" evidence="6">
    <location>
        <position position="1"/>
    </location>
</feature>
<dbReference type="GO" id="GO:0005634">
    <property type="term" value="C:nucleus"/>
    <property type="evidence" value="ECO:0007669"/>
    <property type="project" value="UniProtKB-SubCell"/>
</dbReference>
<dbReference type="PROSITE" id="PS50048">
    <property type="entry name" value="ZN2_CY6_FUNGAL_2"/>
    <property type="match status" value="1"/>
</dbReference>
<gene>
    <name evidence="6" type="ORF">B7463_g6470</name>
</gene>
<dbReference type="STRING" id="5539.A0A3E2H912"/>
<feature type="region of interest" description="Disordered" evidence="4">
    <location>
        <begin position="101"/>
        <end position="121"/>
    </location>
</feature>
<organism evidence="6 7">
    <name type="scientific">Scytalidium lignicola</name>
    <name type="common">Hyphomycete</name>
    <dbReference type="NCBI Taxonomy" id="5539"/>
    <lineage>
        <taxon>Eukaryota</taxon>
        <taxon>Fungi</taxon>
        <taxon>Dikarya</taxon>
        <taxon>Ascomycota</taxon>
        <taxon>Pezizomycotina</taxon>
        <taxon>Leotiomycetes</taxon>
        <taxon>Leotiomycetes incertae sedis</taxon>
        <taxon>Scytalidium</taxon>
    </lineage>
</organism>
<evidence type="ECO:0000256" key="3">
    <source>
        <dbReference type="ARBA" id="ARBA00023242"/>
    </source>
</evidence>
<dbReference type="AlphaFoldDB" id="A0A3E2H912"/>
<evidence type="ECO:0000313" key="6">
    <source>
        <dbReference type="EMBL" id="RFU29858.1"/>
    </source>
</evidence>
<dbReference type="SMART" id="SM00066">
    <property type="entry name" value="GAL4"/>
    <property type="match status" value="1"/>
</dbReference>
<keyword evidence="7" id="KW-1185">Reference proteome</keyword>
<sequence>MPPDDTSTASQLLTPSSSHAITRGHSCLACQKRKIRCNGERPCSACIKSGRECVAKAPTPAKARKRTPFPKDDVLFRLQRCEELLRKFGVNVDLEIGRISAPRSEKSSESTSTISRESTARRETGRLIVERGHSRYIESNLWTGLSEELQESDVQSESINNDETIPRQLEFNSERLLFNILSGNSLYSSHPDPIRIFRLWQTFLDNVNPLSKFLHAPTVQQQILKSSSDLQNIPKSTEALMFSIYLASVGSLTDPECQDIMGEPKDVLLTRFQNGAQQALVNARFLKSYDLVVLQALTLFLLAMRPYYDHQSLWLLTGVAIRSGERAGLHREAALRKHSLFEAEMRRRLWWQIVILDSHSAALSGASSIPKLSWDTRQPLNVNDSDLNPAMKDLPVEHAGTTEMLFCSIRYEMGATIRKAEQWQEQSITSQVESASSLAEMRSKAIDELETIFEQKYQRYCDPSISFHLLSTYMARSAICGLRLRMNHPRPDSSPSSQQQEREKLLSASLEMLEYDNLVHSTSSIRGYLWHVRAFFPYEAFIYVLSELRAQSLKGELYEKAWQQINQVYEHHPEILSDPINALYVAIGNLTLTAWERSMAINAAKSQHGHFLDKISILRSQRMKNDDSIIQSPRQDRLKETGSIADSQTLEDASQTSLTEEFDRAALSGVTETDMDFMDWEYWQNLIQGRDINMYDSGGQQSIYEI</sequence>
<dbReference type="InterPro" id="IPR001138">
    <property type="entry name" value="Zn2Cys6_DnaBD"/>
</dbReference>
<dbReference type="GO" id="GO:0008270">
    <property type="term" value="F:zinc ion binding"/>
    <property type="evidence" value="ECO:0007669"/>
    <property type="project" value="InterPro"/>
</dbReference>
<keyword evidence="2" id="KW-0479">Metal-binding</keyword>
<dbReference type="SUPFAM" id="SSF57701">
    <property type="entry name" value="Zn2/Cys6 DNA-binding domain"/>
    <property type="match status" value="1"/>
</dbReference>
<feature type="domain" description="Zn(2)-C6 fungal-type" evidence="5">
    <location>
        <begin position="26"/>
        <end position="55"/>
    </location>
</feature>
<dbReference type="InterPro" id="IPR050613">
    <property type="entry name" value="Sec_Metabolite_Reg"/>
</dbReference>
<dbReference type="InterPro" id="IPR036864">
    <property type="entry name" value="Zn2-C6_fun-type_DNA-bd_sf"/>
</dbReference>
<dbReference type="OMA" id="YLWHIAN"/>
<evidence type="ECO:0000259" key="5">
    <source>
        <dbReference type="PROSITE" id="PS50048"/>
    </source>
</evidence>
<dbReference type="PANTHER" id="PTHR31001">
    <property type="entry name" value="UNCHARACTERIZED TRANSCRIPTIONAL REGULATORY PROTEIN"/>
    <property type="match status" value="1"/>
</dbReference>
<keyword evidence="3" id="KW-0539">Nucleus</keyword>
<comment type="subcellular location">
    <subcellularLocation>
        <location evidence="1">Nucleus</location>
    </subcellularLocation>
</comment>
<dbReference type="OrthoDB" id="2269373at2759"/>
<dbReference type="GO" id="GO:0006351">
    <property type="term" value="P:DNA-templated transcription"/>
    <property type="evidence" value="ECO:0007669"/>
    <property type="project" value="InterPro"/>
</dbReference>
<dbReference type="GO" id="GO:0000981">
    <property type="term" value="F:DNA-binding transcription factor activity, RNA polymerase II-specific"/>
    <property type="evidence" value="ECO:0007669"/>
    <property type="project" value="InterPro"/>
</dbReference>
<dbReference type="Proteomes" id="UP000258309">
    <property type="component" value="Unassembled WGS sequence"/>
</dbReference>
<dbReference type="Gene3D" id="4.10.240.10">
    <property type="entry name" value="Zn(2)-C6 fungal-type DNA-binding domain"/>
    <property type="match status" value="1"/>
</dbReference>
<proteinExistence type="predicted"/>
<dbReference type="EMBL" id="NCSJ02000115">
    <property type="protein sequence ID" value="RFU29858.1"/>
    <property type="molecule type" value="Genomic_DNA"/>
</dbReference>
<evidence type="ECO:0000256" key="1">
    <source>
        <dbReference type="ARBA" id="ARBA00004123"/>
    </source>
</evidence>
<dbReference type="CDD" id="cd12148">
    <property type="entry name" value="fungal_TF_MHR"/>
    <property type="match status" value="1"/>
</dbReference>
<dbReference type="PANTHER" id="PTHR31001:SF85">
    <property type="entry name" value="ZN(II)2CYS6 TRANSCRIPTION FACTOR (EUROFUNG)"/>
    <property type="match status" value="1"/>
</dbReference>
<dbReference type="CDD" id="cd00067">
    <property type="entry name" value="GAL4"/>
    <property type="match status" value="1"/>
</dbReference>
<dbReference type="InterPro" id="IPR007219">
    <property type="entry name" value="XnlR_reg_dom"/>
</dbReference>
<evidence type="ECO:0000313" key="7">
    <source>
        <dbReference type="Proteomes" id="UP000258309"/>
    </source>
</evidence>
<protein>
    <recommendedName>
        <fullName evidence="5">Zn(2)-C6 fungal-type domain-containing protein</fullName>
    </recommendedName>
</protein>
<name>A0A3E2H912_SCYLI</name>
<reference evidence="6 7" key="1">
    <citation type="submission" date="2018-05" db="EMBL/GenBank/DDBJ databases">
        <title>Draft genome sequence of Scytalidium lignicola DSM 105466, a ubiquitous saprotrophic fungus.</title>
        <authorList>
            <person name="Buettner E."/>
            <person name="Gebauer A.M."/>
            <person name="Hofrichter M."/>
            <person name="Liers C."/>
            <person name="Kellner H."/>
        </authorList>
    </citation>
    <scope>NUCLEOTIDE SEQUENCE [LARGE SCALE GENOMIC DNA]</scope>
    <source>
        <strain evidence="6 7">DSM 105466</strain>
    </source>
</reference>
<dbReference type="GO" id="GO:0003677">
    <property type="term" value="F:DNA binding"/>
    <property type="evidence" value="ECO:0007669"/>
    <property type="project" value="InterPro"/>
</dbReference>
<evidence type="ECO:0000256" key="4">
    <source>
        <dbReference type="SAM" id="MobiDB-lite"/>
    </source>
</evidence>
<dbReference type="SMART" id="SM00906">
    <property type="entry name" value="Fungal_trans"/>
    <property type="match status" value="1"/>
</dbReference>
<comment type="caution">
    <text evidence="6">The sequence shown here is derived from an EMBL/GenBank/DDBJ whole genome shotgun (WGS) entry which is preliminary data.</text>
</comment>
<dbReference type="Pfam" id="PF04082">
    <property type="entry name" value="Fungal_trans"/>
    <property type="match status" value="1"/>
</dbReference>
<dbReference type="Pfam" id="PF00172">
    <property type="entry name" value="Zn_clus"/>
    <property type="match status" value="1"/>
</dbReference>